<reference evidence="6" key="2">
    <citation type="submission" date="2023-05" db="EMBL/GenBank/DDBJ databases">
        <authorList>
            <person name="Schelkunov M.I."/>
        </authorList>
    </citation>
    <scope>NUCLEOTIDE SEQUENCE</scope>
    <source>
        <strain evidence="6">Hsosn_3</strain>
        <tissue evidence="6">Leaf</tissue>
    </source>
</reference>
<accession>A0AAD8N3X3</accession>
<sequence length="617" mass="69321">MQATSCHLIPSKFPSPKLPPHVDKLPISGIVPRAVSITAPPSQPPRQHKQVLPLDMDDTVTAFWDYQFLFMSQRSETLDPITLSVAEGAIPSDFPSGTYYLTGPGLFSDDHGSTVHPLDGHGYLRAFQIDGNKGEAKFMARYIKTDAKVEEHDSATDEWKFTHRGPFSVLKGGKKLGNTKVMKNVANTSVLIWGGRLFCLWEGGQPYEIDPSTLDTIGRFDLIDGCDLSLNPEIKGVGGFWDLAAEMLKPILYGVFNMPPKRLLSHYKIDSQRNRLLIMSCNAEDMLLPQSNFTFYEFDSNLKMLQKKEFNIPDHLMIHDWAFTENYYILFGNRIKLDIAGSMTAVCGLSPMISALSLNPNKPTSPIYLLPRFPTESTNANRDWKVPIEAPSQMWVLHCGNAFEEKDRNGNVDIQIQASGCSYQWFNFQKMFGYDWKTGKLDPSMMNVKEKEKKLVTHLVQVSIQLDTSGNCQKCGVKPLNKWDKSSDFPVINQNFSGSKNSYVYAATTSGSRQSLQHFPFDTVVKLNTVDESVSTWSVGNRRFIGEPIFVPKGTEEGEGYLLVVEYAVSTQRCYLVILDPKRIGMANALLAKLEVPRHLNFPLGFHGFWADSNPLN</sequence>
<dbReference type="Proteomes" id="UP001237642">
    <property type="component" value="Unassembled WGS sequence"/>
</dbReference>
<dbReference type="GO" id="GO:0045549">
    <property type="term" value="F:9-cis-epoxycarotenoid dioxygenase activity"/>
    <property type="evidence" value="ECO:0007669"/>
    <property type="project" value="TreeGrafter"/>
</dbReference>
<dbReference type="AlphaFoldDB" id="A0AAD8N3X3"/>
<comment type="similarity">
    <text evidence="1">Belongs to the carotenoid oxygenase family.</text>
</comment>
<feature type="binding site" evidence="5">
    <location>
        <position position="398"/>
    </location>
    <ligand>
        <name>Fe cation</name>
        <dbReference type="ChEBI" id="CHEBI:24875"/>
        <note>catalytic</note>
    </ligand>
</feature>
<evidence type="ECO:0000256" key="5">
    <source>
        <dbReference type="PIRSR" id="PIRSR604294-1"/>
    </source>
</evidence>
<comment type="caution">
    <text evidence="6">The sequence shown here is derived from an EMBL/GenBank/DDBJ whole genome shotgun (WGS) entry which is preliminary data.</text>
</comment>
<proteinExistence type="inferred from homology"/>
<reference evidence="6" key="1">
    <citation type="submission" date="2023-02" db="EMBL/GenBank/DDBJ databases">
        <title>Genome of toxic invasive species Heracleum sosnowskyi carries increased number of genes despite the absence of recent whole-genome duplications.</title>
        <authorList>
            <person name="Schelkunov M."/>
            <person name="Shtratnikova V."/>
            <person name="Makarenko M."/>
            <person name="Klepikova A."/>
            <person name="Omelchenko D."/>
            <person name="Novikova G."/>
            <person name="Obukhova E."/>
            <person name="Bogdanov V."/>
            <person name="Penin A."/>
            <person name="Logacheva M."/>
        </authorList>
    </citation>
    <scope>NUCLEOTIDE SEQUENCE</scope>
    <source>
        <strain evidence="6">Hsosn_3</strain>
        <tissue evidence="6">Leaf</tissue>
    </source>
</reference>
<dbReference type="Pfam" id="PF03055">
    <property type="entry name" value="RPE65"/>
    <property type="match status" value="1"/>
</dbReference>
<keyword evidence="2 5" id="KW-0479">Metal-binding</keyword>
<dbReference type="GO" id="GO:0016121">
    <property type="term" value="P:carotene catabolic process"/>
    <property type="evidence" value="ECO:0007669"/>
    <property type="project" value="TreeGrafter"/>
</dbReference>
<evidence type="ECO:0000313" key="7">
    <source>
        <dbReference type="Proteomes" id="UP001237642"/>
    </source>
</evidence>
<keyword evidence="4 5" id="KW-0408">Iron</keyword>
<evidence type="ECO:0000256" key="1">
    <source>
        <dbReference type="ARBA" id="ARBA00006787"/>
    </source>
</evidence>
<protein>
    <submittedName>
        <fullName evidence="6">Carotenoid cleavage dioxygenase 7</fullName>
    </submittedName>
</protein>
<feature type="binding site" evidence="5">
    <location>
        <position position="319"/>
    </location>
    <ligand>
        <name>Fe cation</name>
        <dbReference type="ChEBI" id="CHEBI:24875"/>
        <note>catalytic</note>
    </ligand>
</feature>
<evidence type="ECO:0000313" key="6">
    <source>
        <dbReference type="EMBL" id="KAK1400710.1"/>
    </source>
</evidence>
<evidence type="ECO:0000256" key="2">
    <source>
        <dbReference type="ARBA" id="ARBA00022723"/>
    </source>
</evidence>
<keyword evidence="7" id="KW-1185">Reference proteome</keyword>
<evidence type="ECO:0000256" key="4">
    <source>
        <dbReference type="ARBA" id="ARBA00023004"/>
    </source>
</evidence>
<feature type="binding site" evidence="5">
    <location>
        <position position="607"/>
    </location>
    <ligand>
        <name>Fe cation</name>
        <dbReference type="ChEBI" id="CHEBI:24875"/>
        <note>catalytic</note>
    </ligand>
</feature>
<dbReference type="PANTHER" id="PTHR10543">
    <property type="entry name" value="BETA-CAROTENE DIOXYGENASE"/>
    <property type="match status" value="1"/>
</dbReference>
<dbReference type="GO" id="GO:0009570">
    <property type="term" value="C:chloroplast stroma"/>
    <property type="evidence" value="ECO:0007669"/>
    <property type="project" value="TreeGrafter"/>
</dbReference>
<organism evidence="6 7">
    <name type="scientific">Heracleum sosnowskyi</name>
    <dbReference type="NCBI Taxonomy" id="360622"/>
    <lineage>
        <taxon>Eukaryota</taxon>
        <taxon>Viridiplantae</taxon>
        <taxon>Streptophyta</taxon>
        <taxon>Embryophyta</taxon>
        <taxon>Tracheophyta</taxon>
        <taxon>Spermatophyta</taxon>
        <taxon>Magnoliopsida</taxon>
        <taxon>eudicotyledons</taxon>
        <taxon>Gunneridae</taxon>
        <taxon>Pentapetalae</taxon>
        <taxon>asterids</taxon>
        <taxon>campanulids</taxon>
        <taxon>Apiales</taxon>
        <taxon>Apiaceae</taxon>
        <taxon>Apioideae</taxon>
        <taxon>apioid superclade</taxon>
        <taxon>Tordylieae</taxon>
        <taxon>Tordyliinae</taxon>
        <taxon>Heracleum</taxon>
    </lineage>
</organism>
<comment type="cofactor">
    <cofactor evidence="5">
        <name>Fe(2+)</name>
        <dbReference type="ChEBI" id="CHEBI:29033"/>
    </cofactor>
    <text evidence="5">Binds 1 Fe(2+) ion per subunit.</text>
</comment>
<dbReference type="GO" id="GO:0046872">
    <property type="term" value="F:metal ion binding"/>
    <property type="evidence" value="ECO:0007669"/>
    <property type="project" value="UniProtKB-KW"/>
</dbReference>
<dbReference type="PANTHER" id="PTHR10543:SF37">
    <property type="entry name" value="CAROTENOID CLEAVAGE DIOXYGENASE 7, CHLOROPLASTIC"/>
    <property type="match status" value="1"/>
</dbReference>
<keyword evidence="3 6" id="KW-0223">Dioxygenase</keyword>
<gene>
    <name evidence="6" type="ORF">POM88_000315</name>
</gene>
<dbReference type="InterPro" id="IPR004294">
    <property type="entry name" value="Carotenoid_Oase"/>
</dbReference>
<evidence type="ECO:0000256" key="3">
    <source>
        <dbReference type="ARBA" id="ARBA00022964"/>
    </source>
</evidence>
<dbReference type="EMBL" id="JAUIZM010000001">
    <property type="protein sequence ID" value="KAK1400710.1"/>
    <property type="molecule type" value="Genomic_DNA"/>
</dbReference>
<keyword evidence="3 6" id="KW-0560">Oxidoreductase</keyword>
<name>A0AAD8N3X3_9APIA</name>